<dbReference type="AlphaFoldDB" id="A0A9P1E7N5"/>
<reference evidence="1" key="1">
    <citation type="submission" date="2022-07" db="EMBL/GenBank/DDBJ databases">
        <authorList>
            <person name="Macas J."/>
            <person name="Novak P."/>
            <person name="Neumann P."/>
        </authorList>
    </citation>
    <scope>NUCLEOTIDE SEQUENCE</scope>
</reference>
<evidence type="ECO:0000313" key="1">
    <source>
        <dbReference type="EMBL" id="CAH9084565.1"/>
    </source>
</evidence>
<dbReference type="PANTHER" id="PTHR34835">
    <property type="entry name" value="OS07G0283600 PROTEIN-RELATED"/>
    <property type="match status" value="1"/>
</dbReference>
<dbReference type="Proteomes" id="UP001152484">
    <property type="component" value="Unassembled WGS sequence"/>
</dbReference>
<accession>A0A9P1E7N5</accession>
<protein>
    <submittedName>
        <fullName evidence="1">Uncharacterized protein</fullName>
    </submittedName>
</protein>
<name>A0A9P1E7N5_CUSEU</name>
<keyword evidence="2" id="KW-1185">Reference proteome</keyword>
<evidence type="ECO:0000313" key="2">
    <source>
        <dbReference type="Proteomes" id="UP001152484"/>
    </source>
</evidence>
<comment type="caution">
    <text evidence="1">The sequence shown here is derived from an EMBL/GenBank/DDBJ whole genome shotgun (WGS) entry which is preliminary data.</text>
</comment>
<organism evidence="1 2">
    <name type="scientific">Cuscuta europaea</name>
    <name type="common">European dodder</name>
    <dbReference type="NCBI Taxonomy" id="41803"/>
    <lineage>
        <taxon>Eukaryota</taxon>
        <taxon>Viridiplantae</taxon>
        <taxon>Streptophyta</taxon>
        <taxon>Embryophyta</taxon>
        <taxon>Tracheophyta</taxon>
        <taxon>Spermatophyta</taxon>
        <taxon>Magnoliopsida</taxon>
        <taxon>eudicotyledons</taxon>
        <taxon>Gunneridae</taxon>
        <taxon>Pentapetalae</taxon>
        <taxon>asterids</taxon>
        <taxon>lamiids</taxon>
        <taxon>Solanales</taxon>
        <taxon>Convolvulaceae</taxon>
        <taxon>Cuscuteae</taxon>
        <taxon>Cuscuta</taxon>
        <taxon>Cuscuta subgen. Cuscuta</taxon>
    </lineage>
</organism>
<dbReference type="PANTHER" id="PTHR34835:SF90">
    <property type="entry name" value="AMINOTRANSFERASE-LIKE PLANT MOBILE DOMAIN-CONTAINING PROTEIN"/>
    <property type="match status" value="1"/>
</dbReference>
<dbReference type="OrthoDB" id="1305300at2759"/>
<proteinExistence type="predicted"/>
<sequence>MNCCCSYRVVRRLSTWLGCGPGRDITRESVHYTLGFPRGAINIQEKIDTQAEFTYEMVAEWRKQFPNERGQVKPGVLKKALEESREGGWMFKKNFLVLLVTLLMEGKLNCYVNQSILKALDDESTVRDLDRCGYTLHTLIKAKDFWNKDRTRHFPGSLLFLIIFYVDRLVFKGGDCQGKHHHLLDGLLRI</sequence>
<gene>
    <name evidence="1" type="ORF">CEURO_LOCUS9072</name>
</gene>
<dbReference type="EMBL" id="CAMAPE010000017">
    <property type="protein sequence ID" value="CAH9084565.1"/>
    <property type="molecule type" value="Genomic_DNA"/>
</dbReference>